<evidence type="ECO:0000313" key="4">
    <source>
        <dbReference type="Proteomes" id="UP000188879"/>
    </source>
</evidence>
<dbReference type="OrthoDB" id="9780943at2"/>
<organism evidence="3 4">
    <name type="scientific">Teichococcus deserti</name>
    <dbReference type="NCBI Taxonomy" id="1817963"/>
    <lineage>
        <taxon>Bacteria</taxon>
        <taxon>Pseudomonadati</taxon>
        <taxon>Pseudomonadota</taxon>
        <taxon>Alphaproteobacteria</taxon>
        <taxon>Acetobacterales</taxon>
        <taxon>Roseomonadaceae</taxon>
        <taxon>Roseomonas</taxon>
    </lineage>
</organism>
<keyword evidence="2" id="KW-0732">Signal</keyword>
<dbReference type="EMBL" id="MLCO01000063">
    <property type="protein sequence ID" value="ONG55849.1"/>
    <property type="molecule type" value="Genomic_DNA"/>
</dbReference>
<dbReference type="PANTHER" id="PTHR42928">
    <property type="entry name" value="TRICARBOXYLATE-BINDING PROTEIN"/>
    <property type="match status" value="1"/>
</dbReference>
<evidence type="ECO:0000313" key="3">
    <source>
        <dbReference type="EMBL" id="ONG55849.1"/>
    </source>
</evidence>
<evidence type="ECO:0000256" key="2">
    <source>
        <dbReference type="SAM" id="SignalP"/>
    </source>
</evidence>
<feature type="signal peptide" evidence="2">
    <location>
        <begin position="1"/>
        <end position="25"/>
    </location>
</feature>
<gene>
    <name evidence="3" type="ORF">BKE38_08005</name>
</gene>
<dbReference type="Pfam" id="PF03401">
    <property type="entry name" value="TctC"/>
    <property type="match status" value="1"/>
</dbReference>
<dbReference type="InterPro" id="IPR006311">
    <property type="entry name" value="TAT_signal"/>
</dbReference>
<feature type="chain" id="PRO_5013205798" evidence="2">
    <location>
        <begin position="26"/>
        <end position="331"/>
    </location>
</feature>
<dbReference type="Gene3D" id="3.40.190.150">
    <property type="entry name" value="Bordetella uptake gene, domain 1"/>
    <property type="match status" value="1"/>
</dbReference>
<protein>
    <submittedName>
        <fullName evidence="3">Twin-arginine translocation pathway signal protein</fullName>
    </submittedName>
</protein>
<dbReference type="Proteomes" id="UP000188879">
    <property type="component" value="Unassembled WGS sequence"/>
</dbReference>
<dbReference type="CDD" id="cd07012">
    <property type="entry name" value="PBP2_Bug_TTT"/>
    <property type="match status" value="1"/>
</dbReference>
<dbReference type="SUPFAM" id="SSF53850">
    <property type="entry name" value="Periplasmic binding protein-like II"/>
    <property type="match status" value="1"/>
</dbReference>
<dbReference type="Gene3D" id="3.40.190.10">
    <property type="entry name" value="Periplasmic binding protein-like II"/>
    <property type="match status" value="1"/>
</dbReference>
<accession>A0A1V2H4A5</accession>
<keyword evidence="4" id="KW-1185">Reference proteome</keyword>
<dbReference type="PANTHER" id="PTHR42928:SF5">
    <property type="entry name" value="BLR1237 PROTEIN"/>
    <property type="match status" value="1"/>
</dbReference>
<comment type="caution">
    <text evidence="3">The sequence shown here is derived from an EMBL/GenBank/DDBJ whole genome shotgun (WGS) entry which is preliminary data.</text>
</comment>
<reference evidence="3 4" key="1">
    <citation type="submission" date="2016-10" db="EMBL/GenBank/DDBJ databases">
        <title>Draft Genome sequence of Roseomonas sp. strain M3.</title>
        <authorList>
            <person name="Subhash Y."/>
            <person name="Lee S."/>
        </authorList>
    </citation>
    <scope>NUCLEOTIDE SEQUENCE [LARGE SCALE GENOMIC DNA]</scope>
    <source>
        <strain evidence="3 4">M3</strain>
    </source>
</reference>
<dbReference type="InterPro" id="IPR042100">
    <property type="entry name" value="Bug_dom1"/>
</dbReference>
<dbReference type="AlphaFoldDB" id="A0A1V2H4A5"/>
<evidence type="ECO:0000256" key="1">
    <source>
        <dbReference type="ARBA" id="ARBA00006987"/>
    </source>
</evidence>
<sequence length="331" mass="35335">MPTRRALLGASLAMPALAVSSNANAQANRVAAWPERPVRFIVPYPPAGSTDLLSRLLAERLGQKFGQNFVIENRPGAGGNIGMDAIAKAAPDGYTMGASTIGHFSINQYLYSSMPWDIDKDFSVLGLTWEFPNVLVVATQHCPATTLQEFIAWVKKRPNGASFGSPGVGTTPHLSGEIFRNRLQLDATHVPFRGAAQTIPAMLSGDVTFAIDNLASYVPVIQEGRMRALAVTGAQRWPTLPDVPTMAEAGVDDFVITSWGAFVAPAGLPRPIVEKVNGALKEISADEGLKARFLQAGALTLWSTPEDAMARGKAERPMWQAAVKASGARAD</sequence>
<proteinExistence type="inferred from homology"/>
<dbReference type="PROSITE" id="PS51318">
    <property type="entry name" value="TAT"/>
    <property type="match status" value="1"/>
</dbReference>
<dbReference type="PIRSF" id="PIRSF017082">
    <property type="entry name" value="YflP"/>
    <property type="match status" value="1"/>
</dbReference>
<comment type="similarity">
    <text evidence="1">Belongs to the UPF0065 (bug) family.</text>
</comment>
<name>A0A1V2H4A5_9PROT</name>
<dbReference type="RefSeq" id="WP_076956829.1">
    <property type="nucleotide sequence ID" value="NZ_MLCO01000063.1"/>
</dbReference>
<dbReference type="InterPro" id="IPR005064">
    <property type="entry name" value="BUG"/>
</dbReference>